<dbReference type="Proteomes" id="UP001269400">
    <property type="component" value="Unassembled WGS sequence"/>
</dbReference>
<proteinExistence type="predicted"/>
<sequence length="262" mass="30551">MKVTPWYHIKYDYFFKVRFTRNLKAISPSSLKVIRSERDTSSFSTKFNDFVTEFSEEKEIITKLSTIDSGEEISYIFSIENNILTEKITCTSDPYNRIELTTHLNEEEQNVFFKHMFKPFGIYLTIYIKHQNGNALNGQHYILNEFKEILTKHSPYSTYCGDYTFIQSKSLDSKNHLGIEAVLDRNPRNNLDNHTGVTLFIYQDDTTKANSSCNNFTVTEDSVKYFFNYTENQSNICKSVLNSLDNANIKYALLYSLFEGNN</sequence>
<protein>
    <submittedName>
        <fullName evidence="1">Uncharacterized protein</fullName>
    </submittedName>
</protein>
<reference evidence="1" key="2">
    <citation type="submission" date="2022-12" db="EMBL/GenBank/DDBJ databases">
        <authorList>
            <person name="Dechsakulwatana C."/>
            <person name="Rungsihiranrut A."/>
            <person name="Muangchinda C."/>
            <person name="Ningthoujam R."/>
            <person name="Klankeo P."/>
            <person name="Pinyakong O."/>
        </authorList>
    </citation>
    <scope>NUCLEOTIDE SEQUENCE</scope>
    <source>
        <strain evidence="1">TL01-2</strain>
    </source>
</reference>
<gene>
    <name evidence="1" type="ORF">O0Q50_19275</name>
</gene>
<reference evidence="1" key="1">
    <citation type="journal article" date="2022" name="J Environ Chem Eng">
        <title>Biodegradation of petroleum oil using a constructed nonpathogenic and heavy metal-tolerant bacterial consortium isolated from marine sponges.</title>
        <authorList>
            <person name="Dechsakulwatana C."/>
            <person name="Rungsihiranrut A."/>
            <person name="Muangchinda C."/>
            <person name="Ningthoujam R."/>
            <person name="Klankeo P."/>
            <person name="Pinyakong O."/>
        </authorList>
    </citation>
    <scope>NUCLEOTIDE SEQUENCE</scope>
    <source>
        <strain evidence="1">TL01-2</strain>
    </source>
</reference>
<organism evidence="1 2">
    <name type="scientific">Priestia aryabhattai</name>
    <name type="common">Bacillus aryabhattai</name>
    <dbReference type="NCBI Taxonomy" id="412384"/>
    <lineage>
        <taxon>Bacteria</taxon>
        <taxon>Bacillati</taxon>
        <taxon>Bacillota</taxon>
        <taxon>Bacilli</taxon>
        <taxon>Bacillales</taxon>
        <taxon>Bacillaceae</taxon>
        <taxon>Priestia</taxon>
    </lineage>
</organism>
<accession>A0AAX6NC56</accession>
<dbReference type="EMBL" id="JAPTGD010000002">
    <property type="protein sequence ID" value="MDU9693316.1"/>
    <property type="molecule type" value="Genomic_DNA"/>
</dbReference>
<name>A0AAX6NC56_PRIAR</name>
<dbReference type="RefSeq" id="WP_316910544.1">
    <property type="nucleotide sequence ID" value="NZ_JAPTGD010000002.1"/>
</dbReference>
<evidence type="ECO:0000313" key="1">
    <source>
        <dbReference type="EMBL" id="MDU9693316.1"/>
    </source>
</evidence>
<dbReference type="AlphaFoldDB" id="A0AAX6NC56"/>
<comment type="caution">
    <text evidence="1">The sequence shown here is derived from an EMBL/GenBank/DDBJ whole genome shotgun (WGS) entry which is preliminary data.</text>
</comment>
<evidence type="ECO:0000313" key="2">
    <source>
        <dbReference type="Proteomes" id="UP001269400"/>
    </source>
</evidence>